<organism evidence="1">
    <name type="scientific">marine sediment metagenome</name>
    <dbReference type="NCBI Taxonomy" id="412755"/>
    <lineage>
        <taxon>unclassified sequences</taxon>
        <taxon>metagenomes</taxon>
        <taxon>ecological metagenomes</taxon>
    </lineage>
</organism>
<sequence>MTKKQKPTKPCYVCGSNTWWLTPDGRWLCGQCHPNPNPEEKSAPEMVVVSDQPGESHLVPVSSSKKVYSPEILVLRDRVILGNKKLNDAWKQICKIDHESQEWRDRLEQWHQANKKLS</sequence>
<gene>
    <name evidence="1" type="ORF">S12H4_09217</name>
</gene>
<name>X1S406_9ZZZZ</name>
<dbReference type="EMBL" id="BARW01003700">
    <property type="protein sequence ID" value="GAI70170.1"/>
    <property type="molecule type" value="Genomic_DNA"/>
</dbReference>
<evidence type="ECO:0000313" key="1">
    <source>
        <dbReference type="EMBL" id="GAI70170.1"/>
    </source>
</evidence>
<accession>X1S406</accession>
<reference evidence="1" key="1">
    <citation type="journal article" date="2014" name="Front. Microbiol.">
        <title>High frequency of phylogenetically diverse reductive dehalogenase-homologous genes in deep subseafloor sedimentary metagenomes.</title>
        <authorList>
            <person name="Kawai M."/>
            <person name="Futagami T."/>
            <person name="Toyoda A."/>
            <person name="Takaki Y."/>
            <person name="Nishi S."/>
            <person name="Hori S."/>
            <person name="Arai W."/>
            <person name="Tsubouchi T."/>
            <person name="Morono Y."/>
            <person name="Uchiyama I."/>
            <person name="Ito T."/>
            <person name="Fujiyama A."/>
            <person name="Inagaki F."/>
            <person name="Takami H."/>
        </authorList>
    </citation>
    <scope>NUCLEOTIDE SEQUENCE</scope>
    <source>
        <strain evidence="1">Expedition CK06-06</strain>
    </source>
</reference>
<dbReference type="AlphaFoldDB" id="X1S406"/>
<proteinExistence type="predicted"/>
<comment type="caution">
    <text evidence="1">The sequence shown here is derived from an EMBL/GenBank/DDBJ whole genome shotgun (WGS) entry which is preliminary data.</text>
</comment>
<protein>
    <submittedName>
        <fullName evidence="1">Uncharacterized protein</fullName>
    </submittedName>
</protein>
<feature type="non-terminal residue" evidence="1">
    <location>
        <position position="118"/>
    </location>
</feature>